<sequence>MIMRIDPLHLRAAEEILIGGEVFDPERRAFIANMNTVDLLAVPGSGKTTVLLAKLYCLAKQMPLEANRGVLILSHTNHAIQEIEKALKPLCPQLFAYPNFVGTLQSFTNKFVANQACFELYGSYIHKNDDEMYHYEVETFYRSLQYSKKGQNPANLKNKLFGLVNRDFVGTSREKERNILKFLKDCSYDLDGRKVKIGNTSKLTYAGVNREYYLELERWKLSLLSQGVLSFKDSFDISKRYLNLPGSTDLKEVLQSRFKYVFIDEMQDLDFDQVQLVEGIFFTEGSATTIQRIGDRNQAIYSSSSLHSEIVWRTRNETDPERFQADLSLTNSHRLTPVIGKLVDGFVLNRSGGYRVVGASGRESIPPHLLIFTDETQAMELKERYIGLIKNFGLNQNAKNIERGFHIIAWTTDKEEGSERWHLRKLFPEYSREIKKGRDDFDCLRKYIFLFDRKKPTFEAVRKSLLNGIVRILRIEGVNIPGDSPKKYRKSTFVQLIKSKGDAYYDVFKNRLFNWCYSIVVEENYEEVFDDYVDYIRNQIIDLIGNFRIANSEGFINREFNFNAAEMIESEGVEDDDLVVKLGSIHSVKGQTHCATMYVETDYHTSELAKLTVFVKGTKKRPDFIGRNPLFFQEQDFSHLNKVRSNETLKMMYVGFSRPTDLLCFAIRRDSVGQDVEKFREAGWTIVPVDEECGQTEAAV</sequence>
<feature type="domain" description="UvrD-like helicase ATP-binding" evidence="7">
    <location>
        <begin position="20"/>
        <end position="336"/>
    </location>
</feature>
<dbReference type="GO" id="GO:0016787">
    <property type="term" value="F:hydrolase activity"/>
    <property type="evidence" value="ECO:0007669"/>
    <property type="project" value="UniProtKB-UniRule"/>
</dbReference>
<evidence type="ECO:0000313" key="9">
    <source>
        <dbReference type="Proteomes" id="UP000278288"/>
    </source>
</evidence>
<dbReference type="InterPro" id="IPR014016">
    <property type="entry name" value="UvrD-like_ATP-bd"/>
</dbReference>
<dbReference type="InterPro" id="IPR000212">
    <property type="entry name" value="DNA_helicase_UvrD/REP"/>
</dbReference>
<name>A0AAD0YHG5_CHRNA</name>
<dbReference type="PANTHER" id="PTHR11070:SF2">
    <property type="entry name" value="ATP-DEPENDENT DNA HELICASE SRS2"/>
    <property type="match status" value="1"/>
</dbReference>
<evidence type="ECO:0000256" key="3">
    <source>
        <dbReference type="ARBA" id="ARBA00022806"/>
    </source>
</evidence>
<keyword evidence="4 6" id="KW-0067">ATP-binding</keyword>
<keyword evidence="1 6" id="KW-0547">Nucleotide-binding</keyword>
<evidence type="ECO:0000256" key="2">
    <source>
        <dbReference type="ARBA" id="ARBA00022801"/>
    </source>
</evidence>
<evidence type="ECO:0000256" key="5">
    <source>
        <dbReference type="ARBA" id="ARBA00034923"/>
    </source>
</evidence>
<dbReference type="SUPFAM" id="SSF52540">
    <property type="entry name" value="P-loop containing nucleoside triphosphate hydrolases"/>
    <property type="match status" value="1"/>
</dbReference>
<evidence type="ECO:0000313" key="8">
    <source>
        <dbReference type="EMBL" id="AZA90022.1"/>
    </source>
</evidence>
<evidence type="ECO:0000256" key="4">
    <source>
        <dbReference type="ARBA" id="ARBA00022840"/>
    </source>
</evidence>
<keyword evidence="3 6" id="KW-0347">Helicase</keyword>
<proteinExistence type="predicted"/>
<dbReference type="InterPro" id="IPR027417">
    <property type="entry name" value="P-loop_NTPase"/>
</dbReference>
<dbReference type="PROSITE" id="PS51198">
    <property type="entry name" value="UVRD_HELICASE_ATP_BIND"/>
    <property type="match status" value="1"/>
</dbReference>
<dbReference type="PANTHER" id="PTHR11070">
    <property type="entry name" value="UVRD / RECB / PCRA DNA HELICASE FAMILY MEMBER"/>
    <property type="match status" value="1"/>
</dbReference>
<protein>
    <recommendedName>
        <fullName evidence="5">DNA 3'-5' helicase II</fullName>
    </recommendedName>
</protein>
<dbReference type="Proteomes" id="UP000278288">
    <property type="component" value="Chromosome"/>
</dbReference>
<feature type="binding site" evidence="6">
    <location>
        <begin position="41"/>
        <end position="48"/>
    </location>
    <ligand>
        <name>ATP</name>
        <dbReference type="ChEBI" id="CHEBI:30616"/>
    </ligand>
</feature>
<dbReference type="GO" id="GO:0043138">
    <property type="term" value="F:3'-5' DNA helicase activity"/>
    <property type="evidence" value="ECO:0007669"/>
    <property type="project" value="TreeGrafter"/>
</dbReference>
<evidence type="ECO:0000256" key="1">
    <source>
        <dbReference type="ARBA" id="ARBA00022741"/>
    </source>
</evidence>
<evidence type="ECO:0000259" key="7">
    <source>
        <dbReference type="PROSITE" id="PS51198"/>
    </source>
</evidence>
<dbReference type="Gene3D" id="3.40.50.300">
    <property type="entry name" value="P-loop containing nucleotide triphosphate hydrolases"/>
    <property type="match status" value="1"/>
</dbReference>
<gene>
    <name evidence="8" type="ORF">EG343_04990</name>
</gene>
<keyword evidence="9" id="KW-1185">Reference proteome</keyword>
<dbReference type="Pfam" id="PF00580">
    <property type="entry name" value="UvrD-helicase"/>
    <property type="match status" value="1"/>
</dbReference>
<dbReference type="AlphaFoldDB" id="A0AAD0YHG5"/>
<dbReference type="KEGG" id="cnk:EG343_04990"/>
<dbReference type="GO" id="GO:0005524">
    <property type="term" value="F:ATP binding"/>
    <property type="evidence" value="ECO:0007669"/>
    <property type="project" value="UniProtKB-UniRule"/>
</dbReference>
<evidence type="ECO:0000256" key="6">
    <source>
        <dbReference type="PROSITE-ProRule" id="PRU00560"/>
    </source>
</evidence>
<dbReference type="GO" id="GO:0003677">
    <property type="term" value="F:DNA binding"/>
    <property type="evidence" value="ECO:0007669"/>
    <property type="project" value="InterPro"/>
</dbReference>
<dbReference type="EMBL" id="CP033923">
    <property type="protein sequence ID" value="AZA90022.1"/>
    <property type="molecule type" value="Genomic_DNA"/>
</dbReference>
<keyword evidence="2 6" id="KW-0378">Hydrolase</keyword>
<dbReference type="GO" id="GO:0000725">
    <property type="term" value="P:recombinational repair"/>
    <property type="evidence" value="ECO:0007669"/>
    <property type="project" value="TreeGrafter"/>
</dbReference>
<organism evidence="8 9">
    <name type="scientific">Chryseobacterium nakagawai</name>
    <dbReference type="NCBI Taxonomy" id="1241982"/>
    <lineage>
        <taxon>Bacteria</taxon>
        <taxon>Pseudomonadati</taxon>
        <taxon>Bacteroidota</taxon>
        <taxon>Flavobacteriia</taxon>
        <taxon>Flavobacteriales</taxon>
        <taxon>Weeksellaceae</taxon>
        <taxon>Chryseobacterium group</taxon>
        <taxon>Chryseobacterium</taxon>
    </lineage>
</organism>
<reference evidence="8 9" key="1">
    <citation type="submission" date="2018-11" db="EMBL/GenBank/DDBJ databases">
        <title>Proposal to divide the Flavobacteriaceae and reorganize its genera based on Amino Acid Identity values calculated from whole genome sequences.</title>
        <authorList>
            <person name="Nicholson A.C."/>
            <person name="Gulvik C.A."/>
            <person name="Whitney A.M."/>
            <person name="Humrighouse B.W."/>
            <person name="Bell M."/>
            <person name="Holmes B."/>
            <person name="Steigerwalt A.G."/>
            <person name="Villarma A."/>
            <person name="Sheth M."/>
            <person name="Batra D."/>
            <person name="Pryor J."/>
            <person name="Bernardet J.-F."/>
            <person name="Hugo C."/>
            <person name="Kampfer P."/>
            <person name="Newman J."/>
            <person name="McQuiston J.R."/>
        </authorList>
    </citation>
    <scope>NUCLEOTIDE SEQUENCE [LARGE SCALE GENOMIC DNA]</scope>
    <source>
        <strain evidence="8 9">G0041</strain>
    </source>
</reference>
<accession>A0AAD0YHG5</accession>